<name>A0A5P1E6I9_ASPOF</name>
<dbReference type="Pfam" id="PF00892">
    <property type="entry name" value="EamA"/>
    <property type="match status" value="1"/>
</dbReference>
<accession>A0A5P1E6I9</accession>
<dbReference type="InterPro" id="IPR000620">
    <property type="entry name" value="EamA_dom"/>
</dbReference>
<dbReference type="InterPro" id="IPR037185">
    <property type="entry name" value="EmrE-like"/>
</dbReference>
<dbReference type="GO" id="GO:0016020">
    <property type="term" value="C:membrane"/>
    <property type="evidence" value="ECO:0007669"/>
    <property type="project" value="UniProtKB-SubCell"/>
</dbReference>
<gene>
    <name evidence="8" type="ORF">A4U43_C10F10770</name>
</gene>
<keyword evidence="3 6" id="KW-0812">Transmembrane</keyword>
<comment type="subcellular location">
    <subcellularLocation>
        <location evidence="1">Membrane</location>
        <topology evidence="1">Multi-pass membrane protein</topology>
    </subcellularLocation>
</comment>
<feature type="transmembrane region" description="Helical" evidence="6">
    <location>
        <begin position="226"/>
        <end position="242"/>
    </location>
</feature>
<feature type="transmembrane region" description="Helical" evidence="6">
    <location>
        <begin position="262"/>
        <end position="281"/>
    </location>
</feature>
<dbReference type="Gramene" id="ONK56616">
    <property type="protein sequence ID" value="ONK56616"/>
    <property type="gene ID" value="A4U43_C10F10770"/>
</dbReference>
<dbReference type="GO" id="GO:0009507">
    <property type="term" value="C:chloroplast"/>
    <property type="evidence" value="ECO:0007669"/>
    <property type="project" value="TreeGrafter"/>
</dbReference>
<dbReference type="OrthoDB" id="1917929at2759"/>
<dbReference type="OMA" id="MENCICL"/>
<keyword evidence="4 6" id="KW-1133">Transmembrane helix</keyword>
<protein>
    <recommendedName>
        <fullName evidence="7">EamA domain-containing protein</fullName>
    </recommendedName>
</protein>
<dbReference type="SUPFAM" id="SSF103481">
    <property type="entry name" value="Multidrug resistance efflux transporter EmrE"/>
    <property type="match status" value="1"/>
</dbReference>
<keyword evidence="5 6" id="KW-0472">Membrane</keyword>
<dbReference type="AlphaFoldDB" id="A0A5P1E6I9"/>
<feature type="transmembrane region" description="Helical" evidence="6">
    <location>
        <begin position="109"/>
        <end position="133"/>
    </location>
</feature>
<dbReference type="InterPro" id="IPR050638">
    <property type="entry name" value="AA-Vitamin_Transporters"/>
</dbReference>
<evidence type="ECO:0000313" key="9">
    <source>
        <dbReference type="Proteomes" id="UP000243459"/>
    </source>
</evidence>
<organism evidence="8 9">
    <name type="scientific">Asparagus officinalis</name>
    <name type="common">Garden asparagus</name>
    <dbReference type="NCBI Taxonomy" id="4686"/>
    <lineage>
        <taxon>Eukaryota</taxon>
        <taxon>Viridiplantae</taxon>
        <taxon>Streptophyta</taxon>
        <taxon>Embryophyta</taxon>
        <taxon>Tracheophyta</taxon>
        <taxon>Spermatophyta</taxon>
        <taxon>Magnoliopsida</taxon>
        <taxon>Liliopsida</taxon>
        <taxon>Asparagales</taxon>
        <taxon>Asparagaceae</taxon>
        <taxon>Asparagoideae</taxon>
        <taxon>Asparagus</taxon>
    </lineage>
</organism>
<proteinExistence type="inferred from homology"/>
<dbReference type="PANTHER" id="PTHR32322">
    <property type="entry name" value="INNER MEMBRANE TRANSPORTER"/>
    <property type="match status" value="1"/>
</dbReference>
<feature type="transmembrane region" description="Helical" evidence="6">
    <location>
        <begin position="288"/>
        <end position="308"/>
    </location>
</feature>
<evidence type="ECO:0000259" key="7">
    <source>
        <dbReference type="Pfam" id="PF00892"/>
    </source>
</evidence>
<feature type="transmembrane region" description="Helical" evidence="6">
    <location>
        <begin position="200"/>
        <end position="219"/>
    </location>
</feature>
<evidence type="ECO:0000256" key="4">
    <source>
        <dbReference type="ARBA" id="ARBA00022989"/>
    </source>
</evidence>
<evidence type="ECO:0000256" key="3">
    <source>
        <dbReference type="ARBA" id="ARBA00022692"/>
    </source>
</evidence>
<reference evidence="9" key="1">
    <citation type="journal article" date="2017" name="Nat. Commun.">
        <title>The asparagus genome sheds light on the origin and evolution of a young Y chromosome.</title>
        <authorList>
            <person name="Harkess A."/>
            <person name="Zhou J."/>
            <person name="Xu C."/>
            <person name="Bowers J.E."/>
            <person name="Van der Hulst R."/>
            <person name="Ayyampalayam S."/>
            <person name="Mercati F."/>
            <person name="Riccardi P."/>
            <person name="McKain M.R."/>
            <person name="Kakrana A."/>
            <person name="Tang H."/>
            <person name="Ray J."/>
            <person name="Groenendijk J."/>
            <person name="Arikit S."/>
            <person name="Mathioni S.M."/>
            <person name="Nakano M."/>
            <person name="Shan H."/>
            <person name="Telgmann-Rauber A."/>
            <person name="Kanno A."/>
            <person name="Yue Z."/>
            <person name="Chen H."/>
            <person name="Li W."/>
            <person name="Chen Y."/>
            <person name="Xu X."/>
            <person name="Zhang Y."/>
            <person name="Luo S."/>
            <person name="Chen H."/>
            <person name="Gao J."/>
            <person name="Mao Z."/>
            <person name="Pires J.C."/>
            <person name="Luo M."/>
            <person name="Kudrna D."/>
            <person name="Wing R.A."/>
            <person name="Meyers B.C."/>
            <person name="Yi K."/>
            <person name="Kong H."/>
            <person name="Lavrijsen P."/>
            <person name="Sunseri F."/>
            <person name="Falavigna A."/>
            <person name="Ye Y."/>
            <person name="Leebens-Mack J.H."/>
            <person name="Chen G."/>
        </authorList>
    </citation>
    <scope>NUCLEOTIDE SEQUENCE [LARGE SCALE GENOMIC DNA]</scope>
    <source>
        <strain evidence="9">cv. DH0086</strain>
    </source>
</reference>
<evidence type="ECO:0000256" key="5">
    <source>
        <dbReference type="ARBA" id="ARBA00023136"/>
    </source>
</evidence>
<comment type="similarity">
    <text evidence="2">Belongs to the drug/metabolite transporter (DMT) superfamily. Plant drug/metabolite exporter (P-DME) (TC 2.A.7.4) family.</text>
</comment>
<feature type="transmembrane region" description="Helical" evidence="6">
    <location>
        <begin position="139"/>
        <end position="159"/>
    </location>
</feature>
<feature type="domain" description="EamA" evidence="7">
    <location>
        <begin position="113"/>
        <end position="242"/>
    </location>
</feature>
<dbReference type="EMBL" id="CM007390">
    <property type="protein sequence ID" value="ONK56616.1"/>
    <property type="molecule type" value="Genomic_DNA"/>
</dbReference>
<evidence type="ECO:0000256" key="2">
    <source>
        <dbReference type="ARBA" id="ARBA00007635"/>
    </source>
</evidence>
<keyword evidence="9" id="KW-1185">Reference proteome</keyword>
<sequence>MSTISTSSFLLLPNFQFPSSPTKTKLHNVSLSTKPVTNSTTPLLFKPQKRPRPIMVHCTPTSDSDLDCVGTGTDVECLVSEDPNSLLQPSSFDIESKAKQEEKDGVSKILEWLLLVSPFFFWGTAMVAMKGVIPKTGPFFVASFRLIPAGALLVGFAAAKGRPQPAGFLAWVSIGMFALVDAACFQGFLAEGLQKTSAGLGSVIIDSQPLTVCILAALLFGESIDAIGAAGLVLGVIGLLLLEVPALSFEGNNSTIWGSGEWWMLLAAQSMAVGTVMVRWVSKYSNPVMATGWVSCILYYLGFMLMGWI</sequence>
<evidence type="ECO:0000313" key="8">
    <source>
        <dbReference type="EMBL" id="ONK56616.1"/>
    </source>
</evidence>
<dbReference type="PANTHER" id="PTHR32322:SF2">
    <property type="entry name" value="EAMA DOMAIN-CONTAINING PROTEIN"/>
    <property type="match status" value="1"/>
</dbReference>
<dbReference type="Proteomes" id="UP000243459">
    <property type="component" value="Chromosome 10"/>
</dbReference>
<evidence type="ECO:0000256" key="1">
    <source>
        <dbReference type="ARBA" id="ARBA00004141"/>
    </source>
</evidence>
<feature type="transmembrane region" description="Helical" evidence="6">
    <location>
        <begin position="166"/>
        <end position="188"/>
    </location>
</feature>
<evidence type="ECO:0000256" key="6">
    <source>
        <dbReference type="SAM" id="Phobius"/>
    </source>
</evidence>